<dbReference type="CDD" id="cd00051">
    <property type="entry name" value="EFh"/>
    <property type="match status" value="1"/>
</dbReference>
<dbReference type="GO" id="GO:0005509">
    <property type="term" value="F:calcium ion binding"/>
    <property type="evidence" value="ECO:0000318"/>
    <property type="project" value="GO_Central"/>
</dbReference>
<dbReference type="InterPro" id="IPR018247">
    <property type="entry name" value="EF_Hand_1_Ca_BS"/>
</dbReference>
<proteinExistence type="predicted"/>
<comment type="caution">
    <text evidence="3">The sequence shown here is derived from an EMBL/GenBank/DDBJ whole genome shotgun (WGS) entry which is preliminary data.</text>
</comment>
<feature type="domain" description="EF-hand" evidence="2">
    <location>
        <begin position="145"/>
        <end position="180"/>
    </location>
</feature>
<dbReference type="Pfam" id="PF13499">
    <property type="entry name" value="EF-hand_7"/>
    <property type="match status" value="1"/>
</dbReference>
<sequence length="185" mass="21278">MFYSRHYSEDYNFSAYHSPSHQPMYEERPPMFYDKVNSFHPPSHHPMYEEKPSMCIDRPAAGAFWGSSPAVSQDVWFPSNPPPPPPPRSYHIPSNPHRVNNYKSSPVPLTEDQVRQIFMKFDLNGDNVLSREEIRQAFNYLGAMFPAQKARQGIKLADGNGDGVVDMSEMEDLVKYAYNLGYVVR</sequence>
<dbReference type="SUPFAM" id="SSF47473">
    <property type="entry name" value="EF-hand"/>
    <property type="match status" value="1"/>
</dbReference>
<evidence type="ECO:0000313" key="3">
    <source>
        <dbReference type="EMBL" id="OAY52689.1"/>
    </source>
</evidence>
<dbReference type="Proteomes" id="UP000091857">
    <property type="component" value="Chromosome 4"/>
</dbReference>
<evidence type="ECO:0000259" key="2">
    <source>
        <dbReference type="PROSITE" id="PS50222"/>
    </source>
</evidence>
<reference evidence="4" key="1">
    <citation type="journal article" date="2016" name="Nat. Biotechnol.">
        <title>Sequencing wild and cultivated cassava and related species reveals extensive interspecific hybridization and genetic diversity.</title>
        <authorList>
            <person name="Bredeson J.V."/>
            <person name="Lyons J.B."/>
            <person name="Prochnik S.E."/>
            <person name="Wu G.A."/>
            <person name="Ha C.M."/>
            <person name="Edsinger-Gonzales E."/>
            <person name="Grimwood J."/>
            <person name="Schmutz J."/>
            <person name="Rabbi I.Y."/>
            <person name="Egesi C."/>
            <person name="Nauluvula P."/>
            <person name="Lebot V."/>
            <person name="Ndunguru J."/>
            <person name="Mkamilo G."/>
            <person name="Bart R.S."/>
            <person name="Setter T.L."/>
            <person name="Gleadow R.M."/>
            <person name="Kulakow P."/>
            <person name="Ferguson M.E."/>
            <person name="Rounsley S."/>
            <person name="Rokhsar D.S."/>
        </authorList>
    </citation>
    <scope>NUCLEOTIDE SEQUENCE [LARGE SCALE GENOMIC DNA]</scope>
    <source>
        <strain evidence="4">cv. AM560-2</strain>
    </source>
</reference>
<gene>
    <name evidence="3" type="ORF">MANES_04G103100v8</name>
</gene>
<dbReference type="PROSITE" id="PS50222">
    <property type="entry name" value="EF_HAND_2"/>
    <property type="match status" value="2"/>
</dbReference>
<protein>
    <recommendedName>
        <fullName evidence="2">EF-hand domain-containing protein</fullName>
    </recommendedName>
</protein>
<dbReference type="InterPro" id="IPR011992">
    <property type="entry name" value="EF-hand-dom_pair"/>
</dbReference>
<feature type="domain" description="EF-hand" evidence="2">
    <location>
        <begin position="109"/>
        <end position="144"/>
    </location>
</feature>
<evidence type="ECO:0000256" key="1">
    <source>
        <dbReference type="ARBA" id="ARBA00022837"/>
    </source>
</evidence>
<dbReference type="STRING" id="3983.A0A2C9W170"/>
<name>A0A2C9W170_MANES</name>
<dbReference type="Gramene" id="Manes.04G103100.1.v8.1">
    <property type="protein sequence ID" value="Manes.04G103100.1.v8.1.CDS.1"/>
    <property type="gene ID" value="Manes.04G103100.v8.1"/>
</dbReference>
<dbReference type="PROSITE" id="PS00018">
    <property type="entry name" value="EF_HAND_1"/>
    <property type="match status" value="2"/>
</dbReference>
<dbReference type="InterPro" id="IPR002048">
    <property type="entry name" value="EF_hand_dom"/>
</dbReference>
<keyword evidence="4" id="KW-1185">Reference proteome</keyword>
<keyword evidence="1" id="KW-0106">Calcium</keyword>
<evidence type="ECO:0000313" key="4">
    <source>
        <dbReference type="Proteomes" id="UP000091857"/>
    </source>
</evidence>
<dbReference type="AlphaFoldDB" id="A0A2C9W170"/>
<organism evidence="3 4">
    <name type="scientific">Manihot esculenta</name>
    <name type="common">Cassava</name>
    <name type="synonym">Jatropha manihot</name>
    <dbReference type="NCBI Taxonomy" id="3983"/>
    <lineage>
        <taxon>Eukaryota</taxon>
        <taxon>Viridiplantae</taxon>
        <taxon>Streptophyta</taxon>
        <taxon>Embryophyta</taxon>
        <taxon>Tracheophyta</taxon>
        <taxon>Spermatophyta</taxon>
        <taxon>Magnoliopsida</taxon>
        <taxon>eudicotyledons</taxon>
        <taxon>Gunneridae</taxon>
        <taxon>Pentapetalae</taxon>
        <taxon>rosids</taxon>
        <taxon>fabids</taxon>
        <taxon>Malpighiales</taxon>
        <taxon>Euphorbiaceae</taxon>
        <taxon>Crotonoideae</taxon>
        <taxon>Manihoteae</taxon>
        <taxon>Manihot</taxon>
    </lineage>
</organism>
<dbReference type="EMBL" id="CM004390">
    <property type="protein sequence ID" value="OAY52689.1"/>
    <property type="molecule type" value="Genomic_DNA"/>
</dbReference>
<dbReference type="SMART" id="SM00054">
    <property type="entry name" value="EFh"/>
    <property type="match status" value="2"/>
</dbReference>
<accession>A0A2C9W170</accession>
<dbReference type="Gene3D" id="1.10.238.10">
    <property type="entry name" value="EF-hand"/>
    <property type="match status" value="1"/>
</dbReference>